<dbReference type="GO" id="GO:0005737">
    <property type="term" value="C:cytoplasm"/>
    <property type="evidence" value="ECO:0007669"/>
    <property type="project" value="TreeGrafter"/>
</dbReference>
<evidence type="ECO:0000256" key="3">
    <source>
        <dbReference type="ARBA" id="ARBA00005708"/>
    </source>
</evidence>
<comment type="pathway">
    <text evidence="2 6">Cofactor biosynthesis; tetrahydrofolate biosynthesis; 2-amino-4-hydroxy-6-hydroxymethyl-7,8-dihydropteridine diphosphate from 7,8-dihydroneopterin triphosphate: step 3/4.</text>
</comment>
<feature type="domain" description="Dihydroneopterin aldolase/epimerase" evidence="7">
    <location>
        <begin position="4"/>
        <end position="116"/>
    </location>
</feature>
<evidence type="ECO:0000256" key="2">
    <source>
        <dbReference type="ARBA" id="ARBA00005013"/>
    </source>
</evidence>
<comment type="caution">
    <text evidence="8">The sequence shown here is derived from an EMBL/GenBank/DDBJ whole genome shotgun (WGS) entry which is preliminary data.</text>
</comment>
<evidence type="ECO:0000313" key="9">
    <source>
        <dbReference type="Proteomes" id="UP000011135"/>
    </source>
</evidence>
<dbReference type="GO" id="GO:0046654">
    <property type="term" value="P:tetrahydrofolate biosynthetic process"/>
    <property type="evidence" value="ECO:0007669"/>
    <property type="project" value="UniProtKB-UniRule"/>
</dbReference>
<dbReference type="PANTHER" id="PTHR42844:SF1">
    <property type="entry name" value="DIHYDRONEOPTERIN ALDOLASE 1-RELATED"/>
    <property type="match status" value="1"/>
</dbReference>
<dbReference type="Pfam" id="PF02152">
    <property type="entry name" value="FolB"/>
    <property type="match status" value="1"/>
</dbReference>
<dbReference type="AlphaFoldDB" id="L8JJY8"/>
<evidence type="ECO:0000259" key="7">
    <source>
        <dbReference type="SMART" id="SM00905"/>
    </source>
</evidence>
<dbReference type="GO" id="GO:0004150">
    <property type="term" value="F:dihydroneopterin aldolase activity"/>
    <property type="evidence" value="ECO:0007669"/>
    <property type="project" value="UniProtKB-UniRule"/>
</dbReference>
<reference evidence="8 9" key="1">
    <citation type="submission" date="2012-12" db="EMBL/GenBank/DDBJ databases">
        <title>Genome assembly of Fulvivirga imtechensis AK7.</title>
        <authorList>
            <person name="Nupur N."/>
            <person name="Khatri I."/>
            <person name="Kumar R."/>
            <person name="Subramanian S."/>
            <person name="Pinnaka A."/>
        </authorList>
    </citation>
    <scope>NUCLEOTIDE SEQUENCE [LARGE SCALE GENOMIC DNA]</scope>
    <source>
        <strain evidence="8 9">AK7</strain>
    </source>
</reference>
<dbReference type="eggNOG" id="COG1539">
    <property type="taxonomic scope" value="Bacteria"/>
</dbReference>
<dbReference type="InterPro" id="IPR043133">
    <property type="entry name" value="GTP-CH-I_C/QueF"/>
</dbReference>
<evidence type="ECO:0000256" key="1">
    <source>
        <dbReference type="ARBA" id="ARBA00001353"/>
    </source>
</evidence>
<evidence type="ECO:0000256" key="4">
    <source>
        <dbReference type="ARBA" id="ARBA00022909"/>
    </source>
</evidence>
<organism evidence="8 9">
    <name type="scientific">Fulvivirga imtechensis AK7</name>
    <dbReference type="NCBI Taxonomy" id="1237149"/>
    <lineage>
        <taxon>Bacteria</taxon>
        <taxon>Pseudomonadati</taxon>
        <taxon>Bacteroidota</taxon>
        <taxon>Cytophagia</taxon>
        <taxon>Cytophagales</taxon>
        <taxon>Fulvivirgaceae</taxon>
        <taxon>Fulvivirga</taxon>
    </lineage>
</organism>
<gene>
    <name evidence="8" type="ORF">C900_00241</name>
</gene>
<dbReference type="Gene3D" id="3.30.1130.10">
    <property type="match status" value="1"/>
</dbReference>
<comment type="similarity">
    <text evidence="3 6">Belongs to the DHNA family.</text>
</comment>
<evidence type="ECO:0000256" key="5">
    <source>
        <dbReference type="ARBA" id="ARBA00023239"/>
    </source>
</evidence>
<dbReference type="PANTHER" id="PTHR42844">
    <property type="entry name" value="DIHYDRONEOPTERIN ALDOLASE 1-RELATED"/>
    <property type="match status" value="1"/>
</dbReference>
<dbReference type="InterPro" id="IPR006156">
    <property type="entry name" value="Dihydroneopterin_aldolase"/>
</dbReference>
<sequence length="118" mass="13477">MGKIQLEGLRFKAYHGYYDEEREKGNQFEVNISVTSTFERASKTDDIEGTVDYELLYAIVKDEMTQPSKLLEHVVERIADRVLREIPAVEDVEIRLSKFNPPIGGECRAATVSLKKGR</sequence>
<name>L8JJY8_9BACT</name>
<dbReference type="Proteomes" id="UP000011135">
    <property type="component" value="Unassembled WGS sequence"/>
</dbReference>
<dbReference type="InterPro" id="IPR006157">
    <property type="entry name" value="FolB_dom"/>
</dbReference>
<comment type="function">
    <text evidence="6">Catalyzes the conversion of 7,8-dihydroneopterin to 6-hydroxymethyl-7,8-dihydropterin.</text>
</comment>
<protein>
    <recommendedName>
        <fullName evidence="6">7,8-dihydroneopterin aldolase</fullName>
        <ecNumber evidence="6">4.1.2.25</ecNumber>
    </recommendedName>
</protein>
<dbReference type="OrthoDB" id="9803748at2"/>
<evidence type="ECO:0000256" key="6">
    <source>
        <dbReference type="RuleBase" id="RU362079"/>
    </source>
</evidence>
<keyword evidence="5 6" id="KW-0456">Lyase</keyword>
<dbReference type="UniPathway" id="UPA00077">
    <property type="reaction ID" value="UER00154"/>
</dbReference>
<keyword evidence="4 6" id="KW-0289">Folate biosynthesis</keyword>
<proteinExistence type="inferred from homology"/>
<dbReference type="NCBIfam" id="TIGR00526">
    <property type="entry name" value="folB_dom"/>
    <property type="match status" value="1"/>
</dbReference>
<dbReference type="GO" id="GO:0046656">
    <property type="term" value="P:folic acid biosynthetic process"/>
    <property type="evidence" value="ECO:0007669"/>
    <property type="project" value="UniProtKB-UniRule"/>
</dbReference>
<dbReference type="SMART" id="SM00905">
    <property type="entry name" value="FolB"/>
    <property type="match status" value="1"/>
</dbReference>
<dbReference type="SUPFAM" id="SSF55620">
    <property type="entry name" value="Tetrahydrobiopterin biosynthesis enzymes-like"/>
    <property type="match status" value="1"/>
</dbReference>
<dbReference type="EMBL" id="AMZN01000108">
    <property type="protein sequence ID" value="ELR68573.1"/>
    <property type="molecule type" value="Genomic_DNA"/>
</dbReference>
<dbReference type="EC" id="4.1.2.25" evidence="6"/>
<evidence type="ECO:0000313" key="8">
    <source>
        <dbReference type="EMBL" id="ELR68573.1"/>
    </source>
</evidence>
<dbReference type="NCBIfam" id="TIGR00525">
    <property type="entry name" value="folB"/>
    <property type="match status" value="1"/>
</dbReference>
<comment type="catalytic activity">
    <reaction evidence="1 6">
        <text>7,8-dihydroneopterin = 6-hydroxymethyl-7,8-dihydropterin + glycolaldehyde</text>
        <dbReference type="Rhea" id="RHEA:10540"/>
        <dbReference type="ChEBI" id="CHEBI:17001"/>
        <dbReference type="ChEBI" id="CHEBI:17071"/>
        <dbReference type="ChEBI" id="CHEBI:44841"/>
        <dbReference type="EC" id="4.1.2.25"/>
    </reaction>
</comment>
<keyword evidence="9" id="KW-1185">Reference proteome</keyword>
<dbReference type="RefSeq" id="WP_009583149.1">
    <property type="nucleotide sequence ID" value="NZ_AMZN01000108.1"/>
</dbReference>
<accession>L8JJY8</accession>
<dbReference type="STRING" id="1237149.C900_00241"/>